<name>A0A5B8MXU7_9CHLO</name>
<evidence type="ECO:0000256" key="8">
    <source>
        <dbReference type="ARBA" id="ARBA00037630"/>
    </source>
</evidence>
<evidence type="ECO:0000256" key="3">
    <source>
        <dbReference type="ARBA" id="ARBA00012759"/>
    </source>
</evidence>
<accession>A0A5B8MXU7</accession>
<dbReference type="GO" id="GO:0071108">
    <property type="term" value="P:protein K48-linked deubiquitination"/>
    <property type="evidence" value="ECO:0007669"/>
    <property type="project" value="InterPro"/>
</dbReference>
<dbReference type="AlphaFoldDB" id="A0A5B8MXU7"/>
<dbReference type="InterPro" id="IPR025257">
    <property type="entry name" value="MINDY-3/4_CD"/>
</dbReference>
<evidence type="ECO:0000259" key="12">
    <source>
        <dbReference type="SMART" id="SM01174"/>
    </source>
</evidence>
<dbReference type="SMART" id="SM01174">
    <property type="entry name" value="DUF4205"/>
    <property type="match status" value="1"/>
</dbReference>
<feature type="domain" description="Deubiquitinating enzyme MINDY-3/4 conserved" evidence="12">
    <location>
        <begin position="335"/>
        <end position="679"/>
    </location>
</feature>
<dbReference type="GO" id="GO:1990380">
    <property type="term" value="F:K48-linked deubiquitinase activity"/>
    <property type="evidence" value="ECO:0007669"/>
    <property type="project" value="InterPro"/>
</dbReference>
<evidence type="ECO:0000256" key="11">
    <source>
        <dbReference type="SAM" id="MobiDB-lite"/>
    </source>
</evidence>
<feature type="region of interest" description="Disordered" evidence="11">
    <location>
        <begin position="227"/>
        <end position="273"/>
    </location>
</feature>
<evidence type="ECO:0000256" key="9">
    <source>
        <dbReference type="ARBA" id="ARBA00039781"/>
    </source>
</evidence>
<dbReference type="PANTHER" id="PTHR12473:SF8">
    <property type="entry name" value="UBIQUITIN CARBOXYL-TERMINAL HYDROLASE MINDY-4-RELATED"/>
    <property type="match status" value="1"/>
</dbReference>
<keyword evidence="14" id="KW-1185">Reference proteome</keyword>
<evidence type="ECO:0000256" key="6">
    <source>
        <dbReference type="ARBA" id="ARBA00022801"/>
    </source>
</evidence>
<feature type="compositionally biased region" description="Low complexity" evidence="11">
    <location>
        <begin position="156"/>
        <end position="169"/>
    </location>
</feature>
<dbReference type="EC" id="3.4.19.12" evidence="3"/>
<evidence type="ECO:0000256" key="1">
    <source>
        <dbReference type="ARBA" id="ARBA00000707"/>
    </source>
</evidence>
<keyword evidence="6" id="KW-0378">Hydrolase</keyword>
<dbReference type="InterPro" id="IPR059022">
    <property type="entry name" value="MINDY4_N"/>
</dbReference>
<feature type="region of interest" description="Disordered" evidence="11">
    <location>
        <begin position="642"/>
        <end position="663"/>
    </location>
</feature>
<evidence type="ECO:0000256" key="10">
    <source>
        <dbReference type="ARBA" id="ARBA00041360"/>
    </source>
</evidence>
<dbReference type="InterPro" id="IPR039785">
    <property type="entry name" value="MINY3/4"/>
</dbReference>
<dbReference type="Pfam" id="PF13898">
    <property type="entry name" value="MINDY-3_4_CD"/>
    <property type="match status" value="1"/>
</dbReference>
<evidence type="ECO:0000256" key="5">
    <source>
        <dbReference type="ARBA" id="ARBA00022786"/>
    </source>
</evidence>
<reference evidence="13 14" key="1">
    <citation type="submission" date="2018-07" db="EMBL/GenBank/DDBJ databases">
        <title>The complete nuclear genome of the prasinophyte Chloropicon primus (CCMP1205).</title>
        <authorList>
            <person name="Pombert J.-F."/>
            <person name="Otis C."/>
            <person name="Turmel M."/>
            <person name="Lemieux C."/>
        </authorList>
    </citation>
    <scope>NUCLEOTIDE SEQUENCE [LARGE SCALE GENOMIC DNA]</scope>
    <source>
        <strain evidence="13 14">CCMP1205</strain>
    </source>
</reference>
<organism evidence="13 14">
    <name type="scientific">Chloropicon primus</name>
    <dbReference type="NCBI Taxonomy" id="1764295"/>
    <lineage>
        <taxon>Eukaryota</taxon>
        <taxon>Viridiplantae</taxon>
        <taxon>Chlorophyta</taxon>
        <taxon>Chloropicophyceae</taxon>
        <taxon>Chloropicales</taxon>
        <taxon>Chloropicaceae</taxon>
        <taxon>Chloropicon</taxon>
    </lineage>
</organism>
<dbReference type="Proteomes" id="UP000316726">
    <property type="component" value="Chromosome 13"/>
</dbReference>
<dbReference type="EMBL" id="CP031046">
    <property type="protein sequence ID" value="QDZ24294.1"/>
    <property type="molecule type" value="Genomic_DNA"/>
</dbReference>
<evidence type="ECO:0000256" key="4">
    <source>
        <dbReference type="ARBA" id="ARBA00022670"/>
    </source>
</evidence>
<sequence length="684" mass="73179">MGASTMAEGRYGVAFGADRTRSPGTVNSTTTTTTTTTSSSSSVVLAEALVREYLHREGLKETLAAFDGERPRDGNSITNKNVLRKSLGLDRFAGRLKRKLAEDEKLPATLDMLVRYTLSTKKVAASSRSDPSGAARTAKQRPATARQSPAQDSGLRVMGRTTSTSSSRGVGVGPRFADGNGTGGEKPPKVSPVLGRPVGTAAFSAAASPPKPGATTSFLMDELKSMGARNGVGRDSGSMQPQKPRLARPSTAPPKPQRNFGRESEPSLQGESDLVIEDVDFDEDFSSSRKDNHGIDAAARHSSASMTGGFLSHTSCKPGLPSAEDVDISTARRLKTILLGKDRTSPPPSWVQGFYFSDNPRLRYGIVQEEGGPCGVLAAVQASVLDALMESLPDVEGWVANPELVSDEVRAAALAKALARMLKQVATGSLKIVTSGSSVHSEQGLSFSEYMNSLEVYAVGSTSEAERTLRSLMGKLSEKKGYGLISFVLSVALTRGVTSIGGDMDDPSCGLIGGYGYCTQDLVNLLLSGRAATNVFDGNMALDESTTLKGVKARSRCGFLTIFEWYKHLKVGSNLKDPYKPIWVVNSESHFSVLFASDMKCSTGESKLSPSDSLDLYYYDELANQDDIIKLTVRPSRPSLSPAFGDNLSLDDEGEDEDRPPLEKVIETRWPKVTVDWNGSEPIL</sequence>
<gene>
    <name evidence="13" type="ORF">A3770_13p68120</name>
</gene>
<comment type="function">
    <text evidence="8">Probable hydrolase that can remove 'Lys-48'-linked conjugated ubiquitin from proteins.</text>
</comment>
<protein>
    <recommendedName>
        <fullName evidence="9">Probable ubiquitin carboxyl-terminal hydrolase MINDY-4</fullName>
        <ecNumber evidence="3">3.4.19.12</ecNumber>
    </recommendedName>
    <alternativeName>
        <fullName evidence="10">Probable deubiquitinating enzyme MINDY-4</fullName>
    </alternativeName>
</protein>
<evidence type="ECO:0000313" key="13">
    <source>
        <dbReference type="EMBL" id="QDZ24294.1"/>
    </source>
</evidence>
<keyword evidence="7" id="KW-0788">Thiol protease</keyword>
<dbReference type="GO" id="GO:0004843">
    <property type="term" value="F:cysteine-type deubiquitinase activity"/>
    <property type="evidence" value="ECO:0007669"/>
    <property type="project" value="UniProtKB-EC"/>
</dbReference>
<comment type="catalytic activity">
    <reaction evidence="1">
        <text>Thiol-dependent hydrolysis of ester, thioester, amide, peptide and isopeptide bonds formed by the C-terminal Gly of ubiquitin (a 76-residue protein attached to proteins as an intracellular targeting signal).</text>
        <dbReference type="EC" id="3.4.19.12"/>
    </reaction>
</comment>
<keyword evidence="4" id="KW-0645">Protease</keyword>
<evidence type="ECO:0000313" key="14">
    <source>
        <dbReference type="Proteomes" id="UP000316726"/>
    </source>
</evidence>
<proteinExistence type="inferred from homology"/>
<keyword evidence="5" id="KW-0833">Ubl conjugation pathway</keyword>
<feature type="compositionally biased region" description="Acidic residues" evidence="11">
    <location>
        <begin position="649"/>
        <end position="658"/>
    </location>
</feature>
<comment type="similarity">
    <text evidence="2">Belongs to the MINDY deubiquitinase family. FAM188 subfamily.</text>
</comment>
<dbReference type="OrthoDB" id="10263628at2759"/>
<dbReference type="Pfam" id="PF26038">
    <property type="entry name" value="Dimer_MINDY4_N"/>
    <property type="match status" value="1"/>
</dbReference>
<dbReference type="GO" id="GO:0006508">
    <property type="term" value="P:proteolysis"/>
    <property type="evidence" value="ECO:0007669"/>
    <property type="project" value="UniProtKB-KW"/>
</dbReference>
<feature type="region of interest" description="Disordered" evidence="11">
    <location>
        <begin position="14"/>
        <end position="39"/>
    </location>
</feature>
<dbReference type="PANTHER" id="PTHR12473">
    <property type="entry name" value="UBIQUITIN CARBOXYL-TERMINAL HYDROLASE MINDY-4-RELATED"/>
    <property type="match status" value="1"/>
</dbReference>
<evidence type="ECO:0000256" key="7">
    <source>
        <dbReference type="ARBA" id="ARBA00022807"/>
    </source>
</evidence>
<evidence type="ECO:0000256" key="2">
    <source>
        <dbReference type="ARBA" id="ARBA00011074"/>
    </source>
</evidence>
<feature type="region of interest" description="Disordered" evidence="11">
    <location>
        <begin position="122"/>
        <end position="196"/>
    </location>
</feature>
<feature type="compositionally biased region" description="Low complexity" evidence="11">
    <location>
        <begin position="28"/>
        <end position="39"/>
    </location>
</feature>